<gene>
    <name evidence="1" type="ORF">SE18_04600</name>
</gene>
<sequence>MAEQPAPIDVGAILAEIRDGIRQRRASGITDQANEPRLSDVDLKRLLAEVEATRVVSVHWPLHGETLPQKVIATLNKVVRRYLRWYINPIAEQQNAANDAIVRTLHGLVTTIDEQRAEIALLRARVVELERERQA</sequence>
<dbReference type="EMBL" id="LGKP01000008">
    <property type="protein sequence ID" value="KPL91035.1"/>
    <property type="molecule type" value="Genomic_DNA"/>
</dbReference>
<dbReference type="RefSeq" id="WP_054533240.1">
    <property type="nucleotide sequence ID" value="NZ_LGKP01000008.1"/>
</dbReference>
<keyword evidence="2" id="KW-1185">Reference proteome</keyword>
<proteinExistence type="predicted"/>
<evidence type="ECO:0000313" key="2">
    <source>
        <dbReference type="Proteomes" id="UP000050277"/>
    </source>
</evidence>
<dbReference type="STRING" id="70996.SE18_04600"/>
<protein>
    <submittedName>
        <fullName evidence="1">Uncharacterized protein</fullName>
    </submittedName>
</protein>
<comment type="caution">
    <text evidence="1">The sequence shown here is derived from an EMBL/GenBank/DDBJ whole genome shotgun (WGS) entry which is preliminary data.</text>
</comment>
<dbReference type="OrthoDB" id="160104at2"/>
<organism evidence="1 2">
    <name type="scientific">Herpetosiphon geysericola</name>
    <dbReference type="NCBI Taxonomy" id="70996"/>
    <lineage>
        <taxon>Bacteria</taxon>
        <taxon>Bacillati</taxon>
        <taxon>Chloroflexota</taxon>
        <taxon>Chloroflexia</taxon>
        <taxon>Herpetosiphonales</taxon>
        <taxon>Herpetosiphonaceae</taxon>
        <taxon>Herpetosiphon</taxon>
    </lineage>
</organism>
<reference evidence="1 2" key="1">
    <citation type="submission" date="2015-07" db="EMBL/GenBank/DDBJ databases">
        <title>Whole genome sequence of Herpetosiphon geysericola DSM 7119.</title>
        <authorList>
            <person name="Hemp J."/>
            <person name="Ward L.M."/>
            <person name="Pace L.A."/>
            <person name="Fischer W.W."/>
        </authorList>
    </citation>
    <scope>NUCLEOTIDE SEQUENCE [LARGE SCALE GENOMIC DNA]</scope>
    <source>
        <strain evidence="1 2">DSM 7119</strain>
    </source>
</reference>
<dbReference type="Proteomes" id="UP000050277">
    <property type="component" value="Unassembled WGS sequence"/>
</dbReference>
<accession>A0A0P6Y0V7</accession>
<dbReference type="AlphaFoldDB" id="A0A0P6Y0V7"/>
<dbReference type="PATRIC" id="fig|70996.4.peg.5406"/>
<name>A0A0P6Y0V7_9CHLR</name>
<evidence type="ECO:0000313" key="1">
    <source>
        <dbReference type="EMBL" id="KPL91035.1"/>
    </source>
</evidence>